<accession>A0A9W7GZX4</accession>
<evidence type="ECO:0008006" key="3">
    <source>
        <dbReference type="Google" id="ProtNLM"/>
    </source>
</evidence>
<evidence type="ECO:0000313" key="1">
    <source>
        <dbReference type="EMBL" id="GMI68550.1"/>
    </source>
</evidence>
<organism evidence="1 2">
    <name type="scientific">Hibiscus trionum</name>
    <name type="common">Flower of an hour</name>
    <dbReference type="NCBI Taxonomy" id="183268"/>
    <lineage>
        <taxon>Eukaryota</taxon>
        <taxon>Viridiplantae</taxon>
        <taxon>Streptophyta</taxon>
        <taxon>Embryophyta</taxon>
        <taxon>Tracheophyta</taxon>
        <taxon>Spermatophyta</taxon>
        <taxon>Magnoliopsida</taxon>
        <taxon>eudicotyledons</taxon>
        <taxon>Gunneridae</taxon>
        <taxon>Pentapetalae</taxon>
        <taxon>rosids</taxon>
        <taxon>malvids</taxon>
        <taxon>Malvales</taxon>
        <taxon>Malvaceae</taxon>
        <taxon>Malvoideae</taxon>
        <taxon>Hibiscus</taxon>
    </lineage>
</organism>
<proteinExistence type="predicted"/>
<evidence type="ECO:0000313" key="2">
    <source>
        <dbReference type="Proteomes" id="UP001165190"/>
    </source>
</evidence>
<name>A0A9W7GZX4_HIBTR</name>
<reference evidence="1" key="1">
    <citation type="submission" date="2023-05" db="EMBL/GenBank/DDBJ databases">
        <title>Genome and transcriptome analyses reveal genes involved in the formation of fine ridges on petal epidermal cells in Hibiscus trionum.</title>
        <authorList>
            <person name="Koshimizu S."/>
            <person name="Masuda S."/>
            <person name="Ishii T."/>
            <person name="Shirasu K."/>
            <person name="Hoshino A."/>
            <person name="Arita M."/>
        </authorList>
    </citation>
    <scope>NUCLEOTIDE SEQUENCE</scope>
    <source>
        <strain evidence="1">Hamamatsu line</strain>
    </source>
</reference>
<dbReference type="EMBL" id="BSYR01000006">
    <property type="protein sequence ID" value="GMI68550.1"/>
    <property type="molecule type" value="Genomic_DNA"/>
</dbReference>
<protein>
    <recommendedName>
        <fullName evidence="3">S-locus receptor kinase C-terminal domain-containing protein</fullName>
    </recommendedName>
</protein>
<sequence>MCFGITQDILQTGQESCIRFDVLRFIHVGLLCVQECSEDRPAMSYVLLVPIVTKEEATLPQPKHTAFSIQREPYDSSRALRTTTATTKSAVIITILEAA</sequence>
<keyword evidence="2" id="KW-1185">Reference proteome</keyword>
<dbReference type="AlphaFoldDB" id="A0A9W7GZX4"/>
<comment type="caution">
    <text evidence="1">The sequence shown here is derived from an EMBL/GenBank/DDBJ whole genome shotgun (WGS) entry which is preliminary data.</text>
</comment>
<dbReference type="OrthoDB" id="688481at2759"/>
<gene>
    <name evidence="1" type="ORF">HRI_000524300</name>
</gene>
<dbReference type="Proteomes" id="UP001165190">
    <property type="component" value="Unassembled WGS sequence"/>
</dbReference>